<dbReference type="AlphaFoldDB" id="L0R4K5"/>
<dbReference type="InterPro" id="IPR027417">
    <property type="entry name" value="P-loop_NTPase"/>
</dbReference>
<keyword evidence="4" id="KW-1185">Reference proteome</keyword>
<name>L0R4K5_9BACT</name>
<keyword evidence="1" id="KW-0175">Coiled coil</keyword>
<dbReference type="Proteomes" id="UP000191931">
    <property type="component" value="Unassembled WGS sequence"/>
</dbReference>
<dbReference type="OrthoDB" id="5528315at2"/>
<dbReference type="EMBL" id="FWEV01000325">
    <property type="protein sequence ID" value="SLM32850.1"/>
    <property type="molecule type" value="Genomic_DNA"/>
</dbReference>
<reference evidence="3 4" key="3">
    <citation type="submission" date="2017-03" db="EMBL/GenBank/DDBJ databases">
        <authorList>
            <person name="Afonso C.L."/>
            <person name="Miller P.J."/>
            <person name="Scott M.A."/>
            <person name="Spackman E."/>
            <person name="Goraichik I."/>
            <person name="Dimitrov K.M."/>
            <person name="Suarez D.L."/>
            <person name="Swayne D.E."/>
        </authorList>
    </citation>
    <scope>NUCLEOTIDE SEQUENCE [LARGE SCALE GENOMIC DNA]</scope>
    <source>
        <strain evidence="3">PRJEB14757</strain>
    </source>
</reference>
<dbReference type="Gene3D" id="3.40.50.300">
    <property type="entry name" value="P-loop containing nucleotide triphosphate hydrolases"/>
    <property type="match status" value="1"/>
</dbReference>
<dbReference type="SUPFAM" id="SSF52540">
    <property type="entry name" value="P-loop containing nucleoside triphosphate hydrolases"/>
    <property type="match status" value="1"/>
</dbReference>
<gene>
    <name evidence="2" type="ORF">DEMABW1_80193</name>
    <name evidence="3" type="ORF">MTBBW1_80193</name>
</gene>
<sequence length="578" mass="67070">MKYPLPERIGEPELLAGREKEFALFHKWIERIPRRLSKSRVILARRKSGKTAFIQRIFNQLWSENGKVIPFFFEIAEEKKWFLDFAIKYYRTFATQYISFMERDSTLVTMPMDLQAIKSWGKSRSHSYIVNDVDIILRAKQENLYGQIWEIAYTAPERFAAAFDLRFIVIIDEFQNITEYIYRDQACDTAKDKTLAGSFHGVSESKIAPMLVTGSYVGWLVGVLDEYLEAGRLKRFFMNPYLTPDEGLQAVFKYSEYYEEPVTSETAIQINQLCQSDPFFISCVIESDFEGKDLTTRKGVVDTVNYEISDKRSEMSMTWAEYIELTLKRVNDINAKKILLHMSKHAEREWTPRELKDLLGLDIEVKEIHQKLRTLVKADLLTEGNSDIDFQGLRDGTLYLVLRSRFEKEISSFEPDLKKDFHKELDRLARDKKALQGKLNNLVGKVAEYQLATDFRSRKRFPVSRYFKGVADSTVLNIIDVKLRVKFQRPDGKEMEIDVMAKSDCSRIILVEVKKTKEKIGFKAVQDFMEKSNVYAEQWPDMIVIPAFLSTGGFTDEALKFCRDNSIGTATTVSSYIL</sequence>
<reference evidence="2" key="2">
    <citation type="submission" date="2012-12" db="EMBL/GenBank/DDBJ databases">
        <title>Region harboring genes involved in magnetosome formation of Candidatus Desulfamplus magnetosmortis.</title>
        <authorList>
            <person name="Lefevre C.T."/>
            <person name="Bazylinski D.A."/>
        </authorList>
    </citation>
    <scope>NUCLEOTIDE SEQUENCE</scope>
    <source>
        <strain evidence="2">BW-1</strain>
    </source>
</reference>
<evidence type="ECO:0000313" key="4">
    <source>
        <dbReference type="Proteomes" id="UP000191931"/>
    </source>
</evidence>
<dbReference type="PANTHER" id="PTHR34301:SF8">
    <property type="entry name" value="ATPASE DOMAIN-CONTAINING PROTEIN"/>
    <property type="match status" value="1"/>
</dbReference>
<reference evidence="2" key="1">
    <citation type="submission" date="2012-10" db="EMBL/GenBank/DDBJ databases">
        <authorList>
            <person name="Lefevre C."/>
        </authorList>
    </citation>
    <scope>NUCLEOTIDE SEQUENCE</scope>
    <source>
        <strain evidence="2">BW-1</strain>
    </source>
</reference>
<organism evidence="2">
    <name type="scientific">Desulfamplus magnetovallimortis</name>
    <dbReference type="NCBI Taxonomy" id="1246637"/>
    <lineage>
        <taxon>Bacteria</taxon>
        <taxon>Pseudomonadati</taxon>
        <taxon>Thermodesulfobacteriota</taxon>
        <taxon>Desulfobacteria</taxon>
        <taxon>Desulfobacterales</taxon>
        <taxon>Desulfobacteraceae</taxon>
        <taxon>Desulfamplus</taxon>
    </lineage>
</organism>
<dbReference type="PANTHER" id="PTHR34301">
    <property type="entry name" value="DNA-BINDING PROTEIN-RELATED"/>
    <property type="match status" value="1"/>
</dbReference>
<dbReference type="SUPFAM" id="SSF52980">
    <property type="entry name" value="Restriction endonuclease-like"/>
    <property type="match status" value="1"/>
</dbReference>
<evidence type="ECO:0000313" key="2">
    <source>
        <dbReference type="EMBL" id="CCO06799.1"/>
    </source>
</evidence>
<dbReference type="RefSeq" id="WP_080798526.1">
    <property type="nucleotide sequence ID" value="NZ_LT828540.1"/>
</dbReference>
<accession>L0R4K5</accession>
<protein>
    <recommendedName>
        <fullName evidence="5">ATPase domain protein, prokaryote domain protein</fullName>
    </recommendedName>
</protein>
<dbReference type="EMBL" id="HF547348">
    <property type="protein sequence ID" value="CCO06799.1"/>
    <property type="molecule type" value="Genomic_DNA"/>
</dbReference>
<dbReference type="InterPro" id="IPR011335">
    <property type="entry name" value="Restrct_endonuc-II-like"/>
</dbReference>
<evidence type="ECO:0000313" key="3">
    <source>
        <dbReference type="EMBL" id="SLM32850.1"/>
    </source>
</evidence>
<evidence type="ECO:0000256" key="1">
    <source>
        <dbReference type="SAM" id="Coils"/>
    </source>
</evidence>
<feature type="coiled-coil region" evidence="1">
    <location>
        <begin position="418"/>
        <end position="445"/>
    </location>
</feature>
<evidence type="ECO:0008006" key="5">
    <source>
        <dbReference type="Google" id="ProtNLM"/>
    </source>
</evidence>
<proteinExistence type="predicted"/>